<sequence length="120" mass="12992">MSQNSPSNNDFENVLTFVVIFFVAPIGAIGAWLSGLAESVKNWLLSLGIFLPTIPTAEGNPEAGDVTEAASNTNAVFSIPELGIALDTPRIIFLLCIIALLLTFADYTAKVKRARRARRR</sequence>
<organism evidence="2 3">
    <name type="scientific">Rothia mucilaginosa</name>
    <dbReference type="NCBI Taxonomy" id="43675"/>
    <lineage>
        <taxon>Bacteria</taxon>
        <taxon>Bacillati</taxon>
        <taxon>Actinomycetota</taxon>
        <taxon>Actinomycetes</taxon>
        <taxon>Micrococcales</taxon>
        <taxon>Micrococcaceae</taxon>
        <taxon>Rothia</taxon>
    </lineage>
</organism>
<evidence type="ECO:0000313" key="3">
    <source>
        <dbReference type="Proteomes" id="UP000770330"/>
    </source>
</evidence>
<evidence type="ECO:0000256" key="1">
    <source>
        <dbReference type="SAM" id="Phobius"/>
    </source>
</evidence>
<dbReference type="AlphaFoldDB" id="A0A930PR18"/>
<dbReference type="EMBL" id="JABZXO010000033">
    <property type="protein sequence ID" value="MBF1658081.1"/>
    <property type="molecule type" value="Genomic_DNA"/>
</dbReference>
<evidence type="ECO:0000313" key="2">
    <source>
        <dbReference type="EMBL" id="MBF1658081.1"/>
    </source>
</evidence>
<accession>A0A930PR18</accession>
<keyword evidence="1" id="KW-1133">Transmembrane helix</keyword>
<keyword evidence="1" id="KW-0472">Membrane</keyword>
<keyword evidence="1" id="KW-0812">Transmembrane</keyword>
<proteinExistence type="predicted"/>
<name>A0A930PR18_9MICC</name>
<comment type="caution">
    <text evidence="2">The sequence shown here is derived from an EMBL/GenBank/DDBJ whole genome shotgun (WGS) entry which is preliminary data.</text>
</comment>
<dbReference type="RefSeq" id="WP_303945722.1">
    <property type="nucleotide sequence ID" value="NZ_JABZXO010000033.1"/>
</dbReference>
<feature type="transmembrane region" description="Helical" evidence="1">
    <location>
        <begin position="12"/>
        <end position="33"/>
    </location>
</feature>
<gene>
    <name evidence="2" type="ORF">HXO61_09175</name>
</gene>
<reference evidence="2" key="1">
    <citation type="submission" date="2020-04" db="EMBL/GenBank/DDBJ databases">
        <title>Deep metagenomics examines the oral microbiome during advanced dental caries in children, revealing novel taxa and co-occurrences with host molecules.</title>
        <authorList>
            <person name="Baker J.L."/>
            <person name="Morton J.T."/>
            <person name="Dinis M."/>
            <person name="Alvarez R."/>
            <person name="Tran N.C."/>
            <person name="Knight R."/>
            <person name="Edlund A."/>
        </authorList>
    </citation>
    <scope>NUCLEOTIDE SEQUENCE</scope>
    <source>
        <strain evidence="2">JCVI_39_bin.18</strain>
    </source>
</reference>
<dbReference type="Proteomes" id="UP000770330">
    <property type="component" value="Unassembled WGS sequence"/>
</dbReference>
<protein>
    <submittedName>
        <fullName evidence="2">Uncharacterized protein</fullName>
    </submittedName>
</protein>
<feature type="transmembrane region" description="Helical" evidence="1">
    <location>
        <begin position="91"/>
        <end position="109"/>
    </location>
</feature>